<dbReference type="Pfam" id="PF22807">
    <property type="entry name" value="TrAA12"/>
    <property type="match status" value="1"/>
</dbReference>
<dbReference type="OrthoDB" id="507128at2759"/>
<keyword evidence="2" id="KW-0472">Membrane</keyword>
<evidence type="ECO:0000313" key="5">
    <source>
        <dbReference type="EMBL" id="RMJ10954.1"/>
    </source>
</evidence>
<keyword evidence="2" id="KW-0812">Transmembrane</keyword>
<feature type="domain" description="Pyrroloquinoline quinone-dependent pyranose dehydrogenase beta-propeller" evidence="4">
    <location>
        <begin position="40"/>
        <end position="433"/>
    </location>
</feature>
<dbReference type="InterPro" id="IPR011041">
    <property type="entry name" value="Quinoprot_gluc/sorb_DH_b-prop"/>
</dbReference>
<evidence type="ECO:0000259" key="4">
    <source>
        <dbReference type="Pfam" id="PF22807"/>
    </source>
</evidence>
<evidence type="ECO:0000256" key="2">
    <source>
        <dbReference type="SAM" id="Phobius"/>
    </source>
</evidence>
<keyword evidence="3" id="KW-0732">Signal</keyword>
<dbReference type="InterPro" id="IPR054539">
    <property type="entry name" value="Beta-prop_PDH"/>
</dbReference>
<accession>A0A3M2S085</accession>
<feature type="region of interest" description="Disordered" evidence="1">
    <location>
        <begin position="298"/>
        <end position="323"/>
    </location>
</feature>
<dbReference type="Gene3D" id="2.120.10.30">
    <property type="entry name" value="TolB, C-terminal domain"/>
    <property type="match status" value="1"/>
</dbReference>
<dbReference type="STRING" id="2010991.A0A3M2S085"/>
<evidence type="ECO:0000313" key="6">
    <source>
        <dbReference type="Proteomes" id="UP000277212"/>
    </source>
</evidence>
<evidence type="ECO:0000256" key="3">
    <source>
        <dbReference type="SAM" id="SignalP"/>
    </source>
</evidence>
<feature type="compositionally biased region" description="Acidic residues" evidence="1">
    <location>
        <begin position="436"/>
        <end position="457"/>
    </location>
</feature>
<gene>
    <name evidence="5" type="ORF">CDV36_009410</name>
</gene>
<proteinExistence type="predicted"/>
<sequence>MMLPSLPRILTSLLLSISLAKAQSSDQCKINNLKTSYEAPVAADGWSYRLVASELSRPRGILFDTEGALIVVDTGVGLVHLELEDQGRTCLRVRKKTVLLENEDLNHGIAISKDGRTLYASTDDEVYSWSYDPSTVRLSESSERTLVTNMTNSGHTSRTLLLSEKHPGVLVVSRGSQGNDDVEAEDRSTGHSQLRAFNVSALGEKSRPYDYLDGDLLGWGLRNSVGVAEHPETGGVYSVENSVDNLSRKGRDIHKDNPAEELNFHGFLNGSREDQGGNYGYPLCYTIWSTEDFPSLGDLETGDQFPADRRAGQSTPSDDECNTEYVPPVLAFQAHTAPLDIKFDGNGTSAYISFHGSWNRDEPVGYEISSVAFKDGRPTSPSNSKNATTTIISNPDLSNCPDDCFRPVGLAWDSEGRLWFSSDSTGEIFVLAQDGSDNDNDDGDDRGESGGDDDDDSAASQFMRPSSWAVVVTLVAIIMGFFLA</sequence>
<name>A0A3M2S085_9HYPO</name>
<protein>
    <recommendedName>
        <fullName evidence="4">Pyrroloquinoline quinone-dependent pyranose dehydrogenase beta-propeller domain-containing protein</fullName>
    </recommendedName>
</protein>
<reference evidence="5 6" key="1">
    <citation type="submission" date="2017-06" db="EMBL/GenBank/DDBJ databases">
        <title>Comparative genomic analysis of Ambrosia Fusariam Clade fungi.</title>
        <authorList>
            <person name="Stajich J.E."/>
            <person name="Carrillo J."/>
            <person name="Kijimoto T."/>
            <person name="Eskalen A."/>
            <person name="O'Donnell K."/>
            <person name="Kasson M."/>
        </authorList>
    </citation>
    <scope>NUCLEOTIDE SEQUENCE [LARGE SCALE GENOMIC DNA]</scope>
    <source>
        <strain evidence="5">UCR3666</strain>
    </source>
</reference>
<feature type="signal peptide" evidence="3">
    <location>
        <begin position="1"/>
        <end position="22"/>
    </location>
</feature>
<dbReference type="SUPFAM" id="SSF50952">
    <property type="entry name" value="Soluble quinoprotein glucose dehydrogenase"/>
    <property type="match status" value="1"/>
</dbReference>
<feature type="transmembrane region" description="Helical" evidence="2">
    <location>
        <begin position="466"/>
        <end position="483"/>
    </location>
</feature>
<dbReference type="InterPro" id="IPR011042">
    <property type="entry name" value="6-blade_b-propeller_TolB-like"/>
</dbReference>
<keyword evidence="2" id="KW-1133">Transmembrane helix</keyword>
<dbReference type="AlphaFoldDB" id="A0A3M2S085"/>
<organism evidence="5 6">
    <name type="scientific">Fusarium kuroshium</name>
    <dbReference type="NCBI Taxonomy" id="2010991"/>
    <lineage>
        <taxon>Eukaryota</taxon>
        <taxon>Fungi</taxon>
        <taxon>Dikarya</taxon>
        <taxon>Ascomycota</taxon>
        <taxon>Pezizomycotina</taxon>
        <taxon>Sordariomycetes</taxon>
        <taxon>Hypocreomycetidae</taxon>
        <taxon>Hypocreales</taxon>
        <taxon>Nectriaceae</taxon>
        <taxon>Fusarium</taxon>
        <taxon>Fusarium solani species complex</taxon>
    </lineage>
</organism>
<evidence type="ECO:0000256" key="1">
    <source>
        <dbReference type="SAM" id="MobiDB-lite"/>
    </source>
</evidence>
<dbReference type="Proteomes" id="UP000277212">
    <property type="component" value="Unassembled WGS sequence"/>
</dbReference>
<comment type="caution">
    <text evidence="5">The sequence shown here is derived from an EMBL/GenBank/DDBJ whole genome shotgun (WGS) entry which is preliminary data.</text>
</comment>
<feature type="chain" id="PRO_5018262970" description="Pyrroloquinoline quinone-dependent pyranose dehydrogenase beta-propeller domain-containing protein" evidence="3">
    <location>
        <begin position="23"/>
        <end position="484"/>
    </location>
</feature>
<feature type="region of interest" description="Disordered" evidence="1">
    <location>
        <begin position="432"/>
        <end position="460"/>
    </location>
</feature>
<dbReference type="EMBL" id="NKUJ01000184">
    <property type="protein sequence ID" value="RMJ10954.1"/>
    <property type="molecule type" value="Genomic_DNA"/>
</dbReference>
<keyword evidence="6" id="KW-1185">Reference proteome</keyword>